<dbReference type="Proteomes" id="UP000828412">
    <property type="component" value="Segment"/>
</dbReference>
<dbReference type="EMBL" id="MZ826350">
    <property type="protein sequence ID" value="UAV89766.1"/>
    <property type="molecule type" value="Genomic_DNA"/>
</dbReference>
<dbReference type="RefSeq" id="YP_010766718.1">
    <property type="nucleotide sequence ID" value="NC_073680.1"/>
</dbReference>
<keyword evidence="2" id="KW-1185">Reference proteome</keyword>
<gene>
    <name evidence="1" type="primary">185</name>
    <name evidence="1" type="ORF">M51_185</name>
</gene>
<evidence type="ECO:0000313" key="1">
    <source>
        <dbReference type="EMBL" id="UAV89766.1"/>
    </source>
</evidence>
<dbReference type="KEGG" id="vg:80266415"/>
<protein>
    <submittedName>
        <fullName evidence="1">Uncharacterized protein</fullName>
    </submittedName>
</protein>
<accession>A0AAE8XEP6</accession>
<reference evidence="1 2" key="1">
    <citation type="submission" date="2021-08" db="EMBL/GenBank/DDBJ databases">
        <authorList>
            <person name="DeCurzio J.M.K."/>
            <person name="Krukonis G.P."/>
            <person name="Delesalle V.A."/>
        </authorList>
    </citation>
    <scope>NUCLEOTIDE SEQUENCE [LARGE SCALE GENOMIC DNA]</scope>
</reference>
<organism evidence="1 2">
    <name type="scientific">Pseudomonas phage M5.1</name>
    <dbReference type="NCBI Taxonomy" id="2873460"/>
    <lineage>
        <taxon>Viruses</taxon>
        <taxon>Duplodnaviria</taxon>
        <taxon>Heunggongvirae</taxon>
        <taxon>Uroviricota</taxon>
        <taxon>Caudoviricetes</taxon>
        <taxon>Vandenendeviridae</taxon>
        <taxon>Gorskivirinae</taxon>
        <taxon>Kremarvirus</taxon>
        <taxon>Kremarvirus M51</taxon>
    </lineage>
</organism>
<sequence length="97" mass="10972">MTPSELKANVQSNNTESHYFDRSSMKFFGDTMANYGVRSAEVQSNYNADGDYVGADGGVTVQVWELYRKRAVKHGLKDSVYFDKATFKRVYPVKETA</sequence>
<proteinExistence type="predicted"/>
<dbReference type="GeneID" id="80266415"/>
<evidence type="ECO:0000313" key="2">
    <source>
        <dbReference type="Proteomes" id="UP000828412"/>
    </source>
</evidence>
<name>A0AAE8XEP6_9CAUD</name>